<dbReference type="Proteomes" id="UP000366872">
    <property type="component" value="Unassembled WGS sequence"/>
</dbReference>
<evidence type="ECO:0000313" key="1">
    <source>
        <dbReference type="EMBL" id="VGO12644.1"/>
    </source>
</evidence>
<proteinExistence type="predicted"/>
<dbReference type="EMBL" id="CAAHFG010000001">
    <property type="protein sequence ID" value="VGO12644.1"/>
    <property type="molecule type" value="Genomic_DNA"/>
</dbReference>
<keyword evidence="2" id="KW-1185">Reference proteome</keyword>
<dbReference type="RefSeq" id="WP_136078289.1">
    <property type="nucleotide sequence ID" value="NZ_CAAHFG010000001.1"/>
</dbReference>
<evidence type="ECO:0008006" key="3">
    <source>
        <dbReference type="Google" id="ProtNLM"/>
    </source>
</evidence>
<dbReference type="SUPFAM" id="SSF53335">
    <property type="entry name" value="S-adenosyl-L-methionine-dependent methyltransferases"/>
    <property type="match status" value="1"/>
</dbReference>
<accession>A0A6C2TYV7</accession>
<reference evidence="1 2" key="1">
    <citation type="submission" date="2019-04" db="EMBL/GenBank/DDBJ databases">
        <authorList>
            <person name="Van Vliet M D."/>
        </authorList>
    </citation>
    <scope>NUCLEOTIDE SEQUENCE [LARGE SCALE GENOMIC DNA]</scope>
    <source>
        <strain evidence="1 2">F1</strain>
    </source>
</reference>
<organism evidence="1 2">
    <name type="scientific">Pontiella desulfatans</name>
    <dbReference type="NCBI Taxonomy" id="2750659"/>
    <lineage>
        <taxon>Bacteria</taxon>
        <taxon>Pseudomonadati</taxon>
        <taxon>Kiritimatiellota</taxon>
        <taxon>Kiritimatiellia</taxon>
        <taxon>Kiritimatiellales</taxon>
        <taxon>Pontiellaceae</taxon>
        <taxon>Pontiella</taxon>
    </lineage>
</organism>
<protein>
    <recommendedName>
        <fullName evidence="3">Three-Cys-motif partner protein TcmP</fullName>
    </recommendedName>
</protein>
<dbReference type="AlphaFoldDB" id="A0A6C2TYV7"/>
<evidence type="ECO:0000313" key="2">
    <source>
        <dbReference type="Proteomes" id="UP000366872"/>
    </source>
</evidence>
<sequence>MKPLHSPIEMDLARHPACKKCRNKEERKLYLGRDHCEEVVSVVDELPIRCVGEWAYDKIYRLVQYFGIFAPGMHKKWEREINYIEICCGPGRCVLRESAEEINGTALAILKDERFEYIKNALFIDRSPKVVEALNSRINKLQIGHKAKAVVGDFTDRDGLVKHLKKLNPRSLNLVLIDPTECNVPFSTIQLIANELKSVDFIINVALGTDANRNLLEAVKNSSFKKARAKYAEFLGSYSFFERKDVLAASANNNRADLRKLFAEEYEKQLAKLGFAHTDTRSVRHYYYLLFASKHQKGLEFWNKACRYDPDGQKELF</sequence>
<dbReference type="InterPro" id="IPR029063">
    <property type="entry name" value="SAM-dependent_MTases_sf"/>
</dbReference>
<dbReference type="NCBIfam" id="TIGR04474">
    <property type="entry name" value="tcm_partner"/>
    <property type="match status" value="1"/>
</dbReference>
<gene>
    <name evidence="1" type="ORF">PDESU_01197</name>
</gene>
<dbReference type="InterPro" id="IPR031009">
    <property type="entry name" value="Tcm_partner"/>
</dbReference>
<name>A0A6C2TYV7_PONDE</name>